<proteinExistence type="predicted"/>
<evidence type="ECO:0000313" key="3">
    <source>
        <dbReference type="Proteomes" id="UP000191110"/>
    </source>
</evidence>
<evidence type="ECO:0000259" key="1">
    <source>
        <dbReference type="Pfam" id="PF20148"/>
    </source>
</evidence>
<reference evidence="2 3" key="1">
    <citation type="submission" date="2016-11" db="EMBL/GenBank/DDBJ databases">
        <title>Mixed transmission modes and dynamic genome evolution in an obligate animal-bacterial symbiosis.</title>
        <authorList>
            <person name="Russell S.L."/>
            <person name="Corbett-Detig R.B."/>
            <person name="Cavanaugh C.M."/>
        </authorList>
    </citation>
    <scope>NUCLEOTIDE SEQUENCE [LARGE SCALE GENOMIC DNA]</scope>
    <source>
        <strain evidence="2">Sveles-Q1</strain>
    </source>
</reference>
<organism evidence="2 3">
    <name type="scientific">Solemya pervernicosa gill symbiont</name>
    <dbReference type="NCBI Taxonomy" id="642797"/>
    <lineage>
        <taxon>Bacteria</taxon>
        <taxon>Pseudomonadati</taxon>
        <taxon>Pseudomonadota</taxon>
        <taxon>Gammaproteobacteria</taxon>
        <taxon>sulfur-oxidizing symbionts</taxon>
    </lineage>
</organism>
<protein>
    <recommendedName>
        <fullName evidence="1">DUF6531 domain-containing protein</fullName>
    </recommendedName>
</protein>
<sequence length="302" mass="33293">MGGLPYDLKLLSDGPQTGRFGTVRLTGQCGGGNWILGAPVSCRAGEAVTGHVAELNDGCFEGCAVGNLRTEIDGKWISTLQGEFTGEACEDSVQNNGVNTDKMLACGTVGSGSYSTKIGNPIDFAIGNKYFHASDYKGNGEFPIVFDRSYSSLVLGWRYAYTQRIERLADDLMVVRRPGGQSYEFRLSGGQWLSDPDVTDRLETVTDTNGLLSGWRYILSNKKQENFDTQGRLLSIRNASGESLFLRKLVLGIQAQASGKYLTRPFMPTAPRRVRKTLLRSQFPILSECRFREDRYVFVDCG</sequence>
<dbReference type="AlphaFoldDB" id="A0A1T2L0A2"/>
<dbReference type="EMBL" id="MPRL01000084">
    <property type="protein sequence ID" value="OOZ38529.1"/>
    <property type="molecule type" value="Genomic_DNA"/>
</dbReference>
<dbReference type="OrthoDB" id="6191870at2"/>
<accession>A0A1T2L0A2</accession>
<dbReference type="InterPro" id="IPR045351">
    <property type="entry name" value="DUF6531"/>
</dbReference>
<feature type="domain" description="DUF6531" evidence="1">
    <location>
        <begin position="119"/>
        <end position="185"/>
    </location>
</feature>
<dbReference type="Proteomes" id="UP000191110">
    <property type="component" value="Unassembled WGS sequence"/>
</dbReference>
<evidence type="ECO:0000313" key="2">
    <source>
        <dbReference type="EMBL" id="OOZ38529.1"/>
    </source>
</evidence>
<gene>
    <name evidence="2" type="ORF">BOW53_15200</name>
</gene>
<dbReference type="RefSeq" id="WP_078484939.1">
    <property type="nucleotide sequence ID" value="NZ_MPRL01000084.1"/>
</dbReference>
<name>A0A1T2L0A2_9GAMM</name>
<keyword evidence="3" id="KW-1185">Reference proteome</keyword>
<dbReference type="Pfam" id="PF20148">
    <property type="entry name" value="DUF6531"/>
    <property type="match status" value="1"/>
</dbReference>
<comment type="caution">
    <text evidence="2">The sequence shown here is derived from an EMBL/GenBank/DDBJ whole genome shotgun (WGS) entry which is preliminary data.</text>
</comment>